<evidence type="ECO:0000256" key="6">
    <source>
        <dbReference type="SAM" id="Phobius"/>
    </source>
</evidence>
<accession>A0A0C2RYH5</accession>
<dbReference type="Pfam" id="PF04286">
    <property type="entry name" value="DUF445"/>
    <property type="match status" value="1"/>
</dbReference>
<keyword evidence="4 6" id="KW-1133">Transmembrane helix</keyword>
<dbReference type="PIRSF" id="PIRSF032178">
    <property type="entry name" value="UCP032178"/>
    <property type="match status" value="1"/>
</dbReference>
<protein>
    <submittedName>
        <fullName evidence="7">Uncharacterized protein</fullName>
    </submittedName>
</protein>
<gene>
    <name evidence="7" type="ORF">KR50_25510</name>
</gene>
<dbReference type="PATRIC" id="fig|220754.4.peg.2568"/>
<feature type="transmembrane region" description="Helical" evidence="6">
    <location>
        <begin position="28"/>
        <end position="50"/>
    </location>
</feature>
<evidence type="ECO:0000256" key="5">
    <source>
        <dbReference type="ARBA" id="ARBA00023136"/>
    </source>
</evidence>
<organism evidence="7 8">
    <name type="scientific">Jeotgalibacillus campisalis</name>
    <dbReference type="NCBI Taxonomy" id="220754"/>
    <lineage>
        <taxon>Bacteria</taxon>
        <taxon>Bacillati</taxon>
        <taxon>Bacillota</taxon>
        <taxon>Bacilli</taxon>
        <taxon>Bacillales</taxon>
        <taxon>Caryophanaceae</taxon>
        <taxon>Jeotgalibacillus</taxon>
    </lineage>
</organism>
<evidence type="ECO:0000256" key="2">
    <source>
        <dbReference type="ARBA" id="ARBA00008053"/>
    </source>
</evidence>
<comment type="caution">
    <text evidence="7">The sequence shown here is derived from an EMBL/GenBank/DDBJ whole genome shotgun (WGS) entry which is preliminary data.</text>
</comment>
<dbReference type="PANTHER" id="PTHR35791">
    <property type="entry name" value="UPF0754 MEMBRANE PROTEIN YHEB"/>
    <property type="match status" value="1"/>
</dbReference>
<dbReference type="PANTHER" id="PTHR35791:SF1">
    <property type="entry name" value="UPF0754 MEMBRANE PROTEIN YHEB"/>
    <property type="match status" value="1"/>
</dbReference>
<evidence type="ECO:0000256" key="4">
    <source>
        <dbReference type="ARBA" id="ARBA00022989"/>
    </source>
</evidence>
<comment type="similarity">
    <text evidence="2">Belongs to the UPF0754 family.</text>
</comment>
<comment type="subcellular location">
    <subcellularLocation>
        <location evidence="1">Endomembrane system</location>
    </subcellularLocation>
</comment>
<feature type="transmembrane region" description="Helical" evidence="6">
    <location>
        <begin position="379"/>
        <end position="401"/>
    </location>
</feature>
<dbReference type="InterPro" id="IPR007383">
    <property type="entry name" value="DUF445"/>
</dbReference>
<evidence type="ECO:0000313" key="8">
    <source>
        <dbReference type="Proteomes" id="UP000031972"/>
    </source>
</evidence>
<keyword evidence="8" id="KW-1185">Reference proteome</keyword>
<name>A0A0C2RYH5_9BACL</name>
<dbReference type="EMBL" id="JXRR01000016">
    <property type="protein sequence ID" value="KIL46854.1"/>
    <property type="molecule type" value="Genomic_DNA"/>
</dbReference>
<reference evidence="7 8" key="1">
    <citation type="submission" date="2015-01" db="EMBL/GenBank/DDBJ databases">
        <title>Jeotgalibacillus campisalis genome sequencing.</title>
        <authorList>
            <person name="Goh K.M."/>
            <person name="Chan K.-G."/>
            <person name="Yaakop A.S."/>
            <person name="Ee R."/>
            <person name="Gan H.M."/>
            <person name="Chan C.S."/>
        </authorList>
    </citation>
    <scope>NUCLEOTIDE SEQUENCE [LARGE SCALE GENOMIC DNA]</scope>
    <source>
        <strain evidence="7 8">SF-57</strain>
    </source>
</reference>
<evidence type="ECO:0000256" key="3">
    <source>
        <dbReference type="ARBA" id="ARBA00022692"/>
    </source>
</evidence>
<keyword evidence="3 6" id="KW-0812">Transmembrane</keyword>
<dbReference type="InterPro" id="IPR016991">
    <property type="entry name" value="UCP032178"/>
</dbReference>
<dbReference type="Proteomes" id="UP000031972">
    <property type="component" value="Unassembled WGS sequence"/>
</dbReference>
<dbReference type="OrthoDB" id="9787430at2"/>
<evidence type="ECO:0000256" key="1">
    <source>
        <dbReference type="ARBA" id="ARBA00004308"/>
    </source>
</evidence>
<keyword evidence="5 6" id="KW-0472">Membrane</keyword>
<dbReference type="AlphaFoldDB" id="A0A0C2RYH5"/>
<sequence length="402" mass="46365">MHAFYSLSAILKFEKMKSMKGEDLMNTFVLLMIMMVVGAAIGGFTNSLAIKMLFRPYKALFIGKWQIPFTPGLIPKRREELARQLGLMVVNHLLTAQSLKDRFLNTKQEKALTGWLQKESDRIFESEESVETWLGKFDIESPAPYVEKSMNEWIESQYEEVKERYKTQTLRETLPERWLVRLDDKVETVSNYILAKGTDYFDSDEGKERINIMIEDFFKTRGTLGSMIQMVMGNSSLADKVQPEIIKFLNHKGTHAILEQVLRKEWESVKDWQWDRAFSIVTDQDLLVRLQGLVKERINLAEWLKRPLGQAVAPLQEGTVNRLIPRGVEIARDLLSQKLEQLLSKMNLQEIVREQVDSFEVSRLEELVLGISRREFKMITYLGALLGGIIGLFQGVLVLLIG</sequence>
<dbReference type="GO" id="GO:0012505">
    <property type="term" value="C:endomembrane system"/>
    <property type="evidence" value="ECO:0007669"/>
    <property type="project" value="UniProtKB-SubCell"/>
</dbReference>
<proteinExistence type="inferred from homology"/>
<evidence type="ECO:0000313" key="7">
    <source>
        <dbReference type="EMBL" id="KIL46854.1"/>
    </source>
</evidence>